<dbReference type="InterPro" id="IPR006058">
    <property type="entry name" value="2Fe2S_fd_BS"/>
</dbReference>
<sequence>MSTGGVGPDDAGVGVGAGAGAGGVSAGGDADAVSAGVLSLSYRLNIDGVRRVVADARIEESLLTVLRERVGVTAVKDACEQGRCGSCSVLLDDRLVLACTVLAADAVDARVVTVAGLGAGGPAADIQAAFLEHGAVQCGFCTPGMVVAVTDLLGRRPGADEDEIRDALAGNVCRCTGYGRIIAAVRDVQASRAQAAATTGTVRWTNGA</sequence>
<dbReference type="GO" id="GO:0016491">
    <property type="term" value="F:oxidoreductase activity"/>
    <property type="evidence" value="ECO:0007669"/>
    <property type="project" value="UniProtKB-KW"/>
</dbReference>
<keyword evidence="5" id="KW-0411">Iron-sulfur</keyword>
<evidence type="ECO:0000256" key="1">
    <source>
        <dbReference type="ARBA" id="ARBA00022714"/>
    </source>
</evidence>
<gene>
    <name evidence="7" type="ORF">Ga0074812_11587</name>
</gene>
<dbReference type="Pfam" id="PF01799">
    <property type="entry name" value="Fer2_2"/>
    <property type="match status" value="1"/>
</dbReference>
<dbReference type="Proteomes" id="UP000198802">
    <property type="component" value="Unassembled WGS sequence"/>
</dbReference>
<evidence type="ECO:0000313" key="7">
    <source>
        <dbReference type="EMBL" id="CUU57885.1"/>
    </source>
</evidence>
<dbReference type="Gene3D" id="1.10.150.120">
    <property type="entry name" value="[2Fe-2S]-binding domain"/>
    <property type="match status" value="1"/>
</dbReference>
<dbReference type="Gene3D" id="3.10.20.30">
    <property type="match status" value="1"/>
</dbReference>
<dbReference type="InterPro" id="IPR002888">
    <property type="entry name" value="2Fe-2S-bd"/>
</dbReference>
<dbReference type="GO" id="GO:0051537">
    <property type="term" value="F:2 iron, 2 sulfur cluster binding"/>
    <property type="evidence" value="ECO:0007669"/>
    <property type="project" value="UniProtKB-KW"/>
</dbReference>
<keyword evidence="4" id="KW-0408">Iron</keyword>
<dbReference type="GO" id="GO:0046872">
    <property type="term" value="F:metal ion binding"/>
    <property type="evidence" value="ECO:0007669"/>
    <property type="project" value="UniProtKB-KW"/>
</dbReference>
<keyword evidence="2" id="KW-0479">Metal-binding</keyword>
<dbReference type="InterPro" id="IPR051452">
    <property type="entry name" value="Diverse_Oxidoreductases"/>
</dbReference>
<evidence type="ECO:0000256" key="4">
    <source>
        <dbReference type="ARBA" id="ARBA00023004"/>
    </source>
</evidence>
<dbReference type="PROSITE" id="PS00197">
    <property type="entry name" value="2FE2S_FER_1"/>
    <property type="match status" value="1"/>
</dbReference>
<dbReference type="SUPFAM" id="SSF47741">
    <property type="entry name" value="CO dehydrogenase ISP C-domain like"/>
    <property type="match status" value="1"/>
</dbReference>
<dbReference type="InterPro" id="IPR012675">
    <property type="entry name" value="Beta-grasp_dom_sf"/>
</dbReference>
<evidence type="ECO:0000259" key="6">
    <source>
        <dbReference type="PROSITE" id="PS51085"/>
    </source>
</evidence>
<dbReference type="PANTHER" id="PTHR44379">
    <property type="entry name" value="OXIDOREDUCTASE WITH IRON-SULFUR SUBUNIT"/>
    <property type="match status" value="1"/>
</dbReference>
<dbReference type="AlphaFoldDB" id="A0A0S4QQV7"/>
<keyword evidence="3" id="KW-0560">Oxidoreductase</keyword>
<keyword evidence="8" id="KW-1185">Reference proteome</keyword>
<dbReference type="InterPro" id="IPR001041">
    <property type="entry name" value="2Fe-2S_ferredoxin-type"/>
</dbReference>
<dbReference type="PROSITE" id="PS51085">
    <property type="entry name" value="2FE2S_FER_2"/>
    <property type="match status" value="1"/>
</dbReference>
<proteinExistence type="predicted"/>
<dbReference type="InterPro" id="IPR036010">
    <property type="entry name" value="2Fe-2S_ferredoxin-like_sf"/>
</dbReference>
<dbReference type="RefSeq" id="WP_091280090.1">
    <property type="nucleotide sequence ID" value="NZ_FAOZ01000015.1"/>
</dbReference>
<evidence type="ECO:0000256" key="2">
    <source>
        <dbReference type="ARBA" id="ARBA00022723"/>
    </source>
</evidence>
<reference evidence="8" key="1">
    <citation type="submission" date="2015-11" db="EMBL/GenBank/DDBJ databases">
        <authorList>
            <person name="Varghese N."/>
        </authorList>
    </citation>
    <scope>NUCLEOTIDE SEQUENCE [LARGE SCALE GENOMIC DNA]</scope>
    <source>
        <strain evidence="8">DSM 45899</strain>
    </source>
</reference>
<keyword evidence="1" id="KW-0001">2Fe-2S</keyword>
<dbReference type="PANTHER" id="PTHR44379:SF8">
    <property type="entry name" value="XANTHINE DEHYDROGENASE IRON-SULFUR-BINDING SUBUNIT XDHC-RELATED"/>
    <property type="match status" value="1"/>
</dbReference>
<dbReference type="InterPro" id="IPR036884">
    <property type="entry name" value="2Fe-2S-bd_dom_sf"/>
</dbReference>
<accession>A0A0S4QQV7</accession>
<evidence type="ECO:0000313" key="8">
    <source>
        <dbReference type="Proteomes" id="UP000198802"/>
    </source>
</evidence>
<evidence type="ECO:0000256" key="5">
    <source>
        <dbReference type="ARBA" id="ARBA00023014"/>
    </source>
</evidence>
<organism evidence="7 8">
    <name type="scientific">Parafrankia irregularis</name>
    <dbReference type="NCBI Taxonomy" id="795642"/>
    <lineage>
        <taxon>Bacteria</taxon>
        <taxon>Bacillati</taxon>
        <taxon>Actinomycetota</taxon>
        <taxon>Actinomycetes</taxon>
        <taxon>Frankiales</taxon>
        <taxon>Frankiaceae</taxon>
        <taxon>Parafrankia</taxon>
    </lineage>
</organism>
<dbReference type="EMBL" id="FAOZ01000015">
    <property type="protein sequence ID" value="CUU57885.1"/>
    <property type="molecule type" value="Genomic_DNA"/>
</dbReference>
<name>A0A0S4QQV7_9ACTN</name>
<evidence type="ECO:0000256" key="3">
    <source>
        <dbReference type="ARBA" id="ARBA00023002"/>
    </source>
</evidence>
<dbReference type="SUPFAM" id="SSF54292">
    <property type="entry name" value="2Fe-2S ferredoxin-like"/>
    <property type="match status" value="1"/>
</dbReference>
<feature type="domain" description="2Fe-2S ferredoxin-type" evidence="6">
    <location>
        <begin position="40"/>
        <end position="117"/>
    </location>
</feature>
<dbReference type="Pfam" id="PF00111">
    <property type="entry name" value="Fer2"/>
    <property type="match status" value="1"/>
</dbReference>
<protein>
    <submittedName>
        <fullName evidence="7">Carbon-monoxide dehydrogenase small subunit</fullName>
    </submittedName>
</protein>